<reference evidence="2 3" key="1">
    <citation type="submission" date="2014-06" db="EMBL/GenBank/DDBJ databases">
        <authorList>
            <consortium name="DOE Joint Genome Institute"/>
            <person name="Kuo A."/>
            <person name="Kohler A."/>
            <person name="Nagy L.G."/>
            <person name="Floudas D."/>
            <person name="Copeland A."/>
            <person name="Barry K.W."/>
            <person name="Cichocki N."/>
            <person name="Veneault-Fourrey C."/>
            <person name="LaButti K."/>
            <person name="Lindquist E.A."/>
            <person name="Lipzen A."/>
            <person name="Lundell T."/>
            <person name="Morin E."/>
            <person name="Murat C."/>
            <person name="Sun H."/>
            <person name="Tunlid A."/>
            <person name="Henrissat B."/>
            <person name="Grigoriev I.V."/>
            <person name="Hibbett D.S."/>
            <person name="Martin F."/>
            <person name="Nordberg H.P."/>
            <person name="Cantor M.N."/>
            <person name="Hua S.X."/>
        </authorList>
    </citation>
    <scope>NUCLEOTIDE SEQUENCE [LARGE SCALE GENOMIC DNA]</scope>
    <source>
        <strain evidence="2 3">ATCC 200175</strain>
    </source>
</reference>
<evidence type="ECO:0000313" key="2">
    <source>
        <dbReference type="EMBL" id="KIJ13579.1"/>
    </source>
</evidence>
<dbReference type="HOGENOM" id="CLU_068912_1_0_1"/>
<protein>
    <submittedName>
        <fullName evidence="2">Unplaced genomic scaffold PAXINscaffold_28, whole genome shotgun sequence</fullName>
    </submittedName>
</protein>
<dbReference type="AlphaFoldDB" id="A0A0C9SVX4"/>
<reference evidence="3" key="2">
    <citation type="submission" date="2015-01" db="EMBL/GenBank/DDBJ databases">
        <title>Evolutionary Origins and Diversification of the Mycorrhizal Mutualists.</title>
        <authorList>
            <consortium name="DOE Joint Genome Institute"/>
            <consortium name="Mycorrhizal Genomics Consortium"/>
            <person name="Kohler A."/>
            <person name="Kuo A."/>
            <person name="Nagy L.G."/>
            <person name="Floudas D."/>
            <person name="Copeland A."/>
            <person name="Barry K.W."/>
            <person name="Cichocki N."/>
            <person name="Veneault-Fourrey C."/>
            <person name="LaButti K."/>
            <person name="Lindquist E.A."/>
            <person name="Lipzen A."/>
            <person name="Lundell T."/>
            <person name="Morin E."/>
            <person name="Murat C."/>
            <person name="Riley R."/>
            <person name="Ohm R."/>
            <person name="Sun H."/>
            <person name="Tunlid A."/>
            <person name="Henrissat B."/>
            <person name="Grigoriev I.V."/>
            <person name="Hibbett D.S."/>
            <person name="Martin F."/>
        </authorList>
    </citation>
    <scope>NUCLEOTIDE SEQUENCE [LARGE SCALE GENOMIC DNA]</scope>
    <source>
        <strain evidence="3">ATCC 200175</strain>
    </source>
</reference>
<dbReference type="OrthoDB" id="2681164at2759"/>
<dbReference type="EMBL" id="KN819350">
    <property type="protein sequence ID" value="KIJ13579.1"/>
    <property type="molecule type" value="Genomic_DNA"/>
</dbReference>
<gene>
    <name evidence="2" type="ORF">PAXINDRAFT_80753</name>
</gene>
<evidence type="ECO:0000256" key="1">
    <source>
        <dbReference type="SAM" id="SignalP"/>
    </source>
</evidence>
<feature type="signal peptide" evidence="1">
    <location>
        <begin position="1"/>
        <end position="32"/>
    </location>
</feature>
<sequence>MFTLNISSFLVFVHRTVISGSLVLYLFDPSQGWLPNDMDLYMPRSQASWAGLHSHNPVKDVTERHCHYHACNDIVSMVMLTNGDHTIDIVELTTISALSPIFKFHLTAVMNYVTAEGFFSAYPVLTTHGRSLINPMQFISNLPTSSMAACFDKYLLQGYDLRYSPQ</sequence>
<keyword evidence="1" id="KW-0732">Signal</keyword>
<dbReference type="Proteomes" id="UP000053647">
    <property type="component" value="Unassembled WGS sequence"/>
</dbReference>
<proteinExistence type="predicted"/>
<accession>A0A0C9SVX4</accession>
<keyword evidence="3" id="KW-1185">Reference proteome</keyword>
<evidence type="ECO:0000313" key="3">
    <source>
        <dbReference type="Proteomes" id="UP000053647"/>
    </source>
</evidence>
<organism evidence="2 3">
    <name type="scientific">Paxillus involutus ATCC 200175</name>
    <dbReference type="NCBI Taxonomy" id="664439"/>
    <lineage>
        <taxon>Eukaryota</taxon>
        <taxon>Fungi</taxon>
        <taxon>Dikarya</taxon>
        <taxon>Basidiomycota</taxon>
        <taxon>Agaricomycotina</taxon>
        <taxon>Agaricomycetes</taxon>
        <taxon>Agaricomycetidae</taxon>
        <taxon>Boletales</taxon>
        <taxon>Paxilineae</taxon>
        <taxon>Paxillaceae</taxon>
        <taxon>Paxillus</taxon>
    </lineage>
</organism>
<feature type="non-terminal residue" evidence="2">
    <location>
        <position position="166"/>
    </location>
</feature>
<feature type="chain" id="PRO_5002203818" evidence="1">
    <location>
        <begin position="33"/>
        <end position="166"/>
    </location>
</feature>
<name>A0A0C9SVX4_PAXIN</name>